<evidence type="ECO:0000256" key="13">
    <source>
        <dbReference type="ARBA" id="ARBA00034808"/>
    </source>
</evidence>
<dbReference type="NCBIfam" id="TIGR00643">
    <property type="entry name" value="recG"/>
    <property type="match status" value="1"/>
</dbReference>
<evidence type="ECO:0000256" key="9">
    <source>
        <dbReference type="ARBA" id="ARBA00023172"/>
    </source>
</evidence>
<keyword evidence="11" id="KW-0413">Isomerase</keyword>
<sequence length="693" mass="76671">MSGQLLNTVALTELAGVGAKMAEKLHKIGLNNVQDVLFHLPLRYEDRTRIWPINRVAPGQYLTVQGEVSHCSIQFGKRKMLTVKIGDGTGSVTLKFFNFNASMKNSFSDGKQVKAYGEIKGSQFGLEIIHPDYHLFSEPTALSAEETLTPVYPTTDGLRQTTLRNLTDQALSLLEKSAVTELLPAGLYDQQMTLAQALQVMHRPTPDISLEQFDAGKHPAQKRLILEELLAQNLSMLALRSKGQQHQSWSFTPQDTLKQQLLASLPFTPTGAQQRVVADIEADLGKSQPMMRLVQGDVGSGKTLVAALAALRAIEHGYQVALMAPTELLAEQHALNFTQWLNPMGIEVGWMAGKLKGKAREKELVRIASGDAKMVVGTHALFQDQVVFNNLALIIIDEQHRFGVHQRLDLREKGAASGYYPHQLVMTATPIPRTLAMTAYADMDTSVIDELPLGRTPIQTVALPDSRRPQIIERIRAACQQEGRQTYWVCTLIDESEVLEAQAASDTADELTRLLPELKVGLVHGRMKPKEKQAIMASFKAGEIDLLVATTVIEVGVDVPNASLMVIENPERLGLAQLHQLRGRVGRGEIASHCVLLYHAPLTKTAQKRLAVLRESSDGFVIAQRDLEIRGPGELLGTKQTGIADFKVADLIRDQYLIPQVQKLARYIHDQYPDNAIAIIDRWIGQRENYSNA</sequence>
<dbReference type="GO" id="GO:0003677">
    <property type="term" value="F:DNA binding"/>
    <property type="evidence" value="ECO:0007669"/>
    <property type="project" value="UniProtKB-KW"/>
</dbReference>
<dbReference type="EMBL" id="WMCP01000007">
    <property type="protein sequence ID" value="MCF2301796.1"/>
    <property type="molecule type" value="Genomic_DNA"/>
</dbReference>
<dbReference type="Pfam" id="PF00271">
    <property type="entry name" value="Helicase_C"/>
    <property type="match status" value="1"/>
</dbReference>
<evidence type="ECO:0000259" key="17">
    <source>
        <dbReference type="PROSITE" id="PS51194"/>
    </source>
</evidence>
<dbReference type="Pfam" id="PF17191">
    <property type="entry name" value="RecG_wedge"/>
    <property type="match status" value="1"/>
</dbReference>
<dbReference type="InterPro" id="IPR004609">
    <property type="entry name" value="ATP-dep_DNA_helicase_RecG"/>
</dbReference>
<dbReference type="RefSeq" id="WP_232580990.1">
    <property type="nucleotide sequence ID" value="NZ_WMCP01000007.1"/>
</dbReference>
<dbReference type="Pfam" id="PF19833">
    <property type="entry name" value="RecG_dom3_C"/>
    <property type="match status" value="1"/>
</dbReference>
<dbReference type="GO" id="GO:0006310">
    <property type="term" value="P:DNA recombination"/>
    <property type="evidence" value="ECO:0007669"/>
    <property type="project" value="UniProtKB-UniRule"/>
</dbReference>
<evidence type="ECO:0000259" key="16">
    <source>
        <dbReference type="PROSITE" id="PS51192"/>
    </source>
</evidence>
<dbReference type="Pfam" id="PF00270">
    <property type="entry name" value="DEAD"/>
    <property type="match status" value="1"/>
</dbReference>
<dbReference type="NCBIfam" id="NF008168">
    <property type="entry name" value="PRK10917.2-2"/>
    <property type="match status" value="1"/>
</dbReference>
<dbReference type="FunFam" id="3.40.50.300:FF:000391">
    <property type="entry name" value="ATP-dependent DNA helicase RecG"/>
    <property type="match status" value="1"/>
</dbReference>
<evidence type="ECO:0000256" key="4">
    <source>
        <dbReference type="ARBA" id="ARBA00022763"/>
    </source>
</evidence>
<evidence type="ECO:0000256" key="10">
    <source>
        <dbReference type="ARBA" id="ARBA00023204"/>
    </source>
</evidence>
<name>A0AAW4ZZP5_PHOPO</name>
<dbReference type="SMART" id="SM00490">
    <property type="entry name" value="HELICc"/>
    <property type="match status" value="1"/>
</dbReference>
<evidence type="ECO:0000256" key="11">
    <source>
        <dbReference type="ARBA" id="ARBA00023235"/>
    </source>
</evidence>
<dbReference type="InterPro" id="IPR047112">
    <property type="entry name" value="RecG/Mfd"/>
</dbReference>
<evidence type="ECO:0000256" key="6">
    <source>
        <dbReference type="ARBA" id="ARBA00022806"/>
    </source>
</evidence>
<dbReference type="PROSITE" id="PS51192">
    <property type="entry name" value="HELICASE_ATP_BIND_1"/>
    <property type="match status" value="1"/>
</dbReference>
<feature type="domain" description="Helicase ATP-binding" evidence="16">
    <location>
        <begin position="283"/>
        <end position="448"/>
    </location>
</feature>
<dbReference type="CDD" id="cd17992">
    <property type="entry name" value="DEXHc_RecG"/>
    <property type="match status" value="1"/>
</dbReference>
<dbReference type="InterPro" id="IPR033454">
    <property type="entry name" value="RecG_wedge"/>
</dbReference>
<keyword evidence="4 15" id="KW-0227">DNA damage</keyword>
<dbReference type="PANTHER" id="PTHR47964:SF1">
    <property type="entry name" value="ATP-DEPENDENT DNA HELICASE HOMOLOG RECG, CHLOROPLASTIC"/>
    <property type="match status" value="1"/>
</dbReference>
<evidence type="ECO:0000256" key="3">
    <source>
        <dbReference type="ARBA" id="ARBA00022741"/>
    </source>
</evidence>
<dbReference type="Gene3D" id="2.40.50.140">
    <property type="entry name" value="Nucleic acid-binding proteins"/>
    <property type="match status" value="1"/>
</dbReference>
<feature type="domain" description="Helicase C-terminal" evidence="17">
    <location>
        <begin position="482"/>
        <end position="628"/>
    </location>
</feature>
<dbReference type="InterPro" id="IPR014001">
    <property type="entry name" value="Helicase_ATP-bd"/>
</dbReference>
<dbReference type="CDD" id="cd18811">
    <property type="entry name" value="SF2_C_RecG"/>
    <property type="match status" value="1"/>
</dbReference>
<comment type="caution">
    <text evidence="18">The sequence shown here is derived from an EMBL/GenBank/DDBJ whole genome shotgun (WGS) entry which is preliminary data.</text>
</comment>
<evidence type="ECO:0000256" key="7">
    <source>
        <dbReference type="ARBA" id="ARBA00022840"/>
    </source>
</evidence>
<dbReference type="SUPFAM" id="SSF50249">
    <property type="entry name" value="Nucleic acid-binding proteins"/>
    <property type="match status" value="1"/>
</dbReference>
<dbReference type="NCBIfam" id="NF008165">
    <property type="entry name" value="PRK10917.1-3"/>
    <property type="match status" value="1"/>
</dbReference>
<protein>
    <recommendedName>
        <fullName evidence="2 15">ATP-dependent DNA helicase RecG</fullName>
        <ecNumber evidence="13 15">5.6.2.4</ecNumber>
    </recommendedName>
</protein>
<dbReference type="GO" id="GO:0016787">
    <property type="term" value="F:hydrolase activity"/>
    <property type="evidence" value="ECO:0007669"/>
    <property type="project" value="UniProtKB-KW"/>
</dbReference>
<evidence type="ECO:0000256" key="12">
    <source>
        <dbReference type="ARBA" id="ARBA00034617"/>
    </source>
</evidence>
<dbReference type="NCBIfam" id="NF008166">
    <property type="entry name" value="PRK10917.1-4"/>
    <property type="match status" value="1"/>
</dbReference>
<keyword evidence="9 15" id="KW-0233">DNA recombination</keyword>
<dbReference type="Proteomes" id="UP000813876">
    <property type="component" value="Unassembled WGS sequence"/>
</dbReference>
<comment type="catalytic activity">
    <reaction evidence="12 15">
        <text>Couples ATP hydrolysis with the unwinding of duplex DNA by translocating in the 3'-5' direction.</text>
        <dbReference type="EC" id="5.6.2.4"/>
    </reaction>
</comment>
<reference evidence="18" key="1">
    <citation type="submission" date="2019-11" db="EMBL/GenBank/DDBJ databases">
        <title>Comparative genomics of photobacteria reveal adaptation to distinct habitats.</title>
        <authorList>
            <person name="Fuertes-Perez S."/>
            <person name="Hilgarth M."/>
            <person name="Vogel R.F."/>
        </authorList>
    </citation>
    <scope>NUCLEOTIDE SEQUENCE</scope>
    <source>
        <strain evidence="18">TMW2.2145</strain>
    </source>
</reference>
<dbReference type="PROSITE" id="PS51194">
    <property type="entry name" value="HELICASE_CTER"/>
    <property type="match status" value="1"/>
</dbReference>
<dbReference type="InterPro" id="IPR012340">
    <property type="entry name" value="NA-bd_OB-fold"/>
</dbReference>
<dbReference type="InterPro" id="IPR045562">
    <property type="entry name" value="RecG_dom3_C"/>
</dbReference>
<evidence type="ECO:0000256" key="5">
    <source>
        <dbReference type="ARBA" id="ARBA00022801"/>
    </source>
</evidence>
<dbReference type="InterPro" id="IPR011545">
    <property type="entry name" value="DEAD/DEAH_box_helicase_dom"/>
</dbReference>
<keyword evidence="6 15" id="KW-0347">Helicase</keyword>
<dbReference type="SUPFAM" id="SSF52540">
    <property type="entry name" value="P-loop containing nucleoside triphosphate hydrolases"/>
    <property type="match status" value="2"/>
</dbReference>
<evidence type="ECO:0000313" key="19">
    <source>
        <dbReference type="Proteomes" id="UP000813876"/>
    </source>
</evidence>
<comment type="similarity">
    <text evidence="1 15">Belongs to the helicase family. RecG subfamily.</text>
</comment>
<dbReference type="Gene3D" id="3.40.50.300">
    <property type="entry name" value="P-loop containing nucleotide triphosphate hydrolases"/>
    <property type="match status" value="2"/>
</dbReference>
<keyword evidence="10 15" id="KW-0234">DNA repair</keyword>
<dbReference type="CDD" id="cd04488">
    <property type="entry name" value="RecG_wedge_OBF"/>
    <property type="match status" value="1"/>
</dbReference>
<proteinExistence type="inferred from homology"/>
<dbReference type="PANTHER" id="PTHR47964">
    <property type="entry name" value="ATP-DEPENDENT DNA HELICASE HOMOLOG RECG, CHLOROPLASTIC"/>
    <property type="match status" value="1"/>
</dbReference>
<evidence type="ECO:0000256" key="2">
    <source>
        <dbReference type="ARBA" id="ARBA00017846"/>
    </source>
</evidence>
<keyword evidence="5 15" id="KW-0378">Hydrolase</keyword>
<keyword evidence="7 15" id="KW-0067">ATP-binding</keyword>
<dbReference type="EC" id="5.6.2.4" evidence="13 15"/>
<accession>A0AAW4ZZP5</accession>
<keyword evidence="3 15" id="KW-0547">Nucleotide-binding</keyword>
<evidence type="ECO:0000313" key="18">
    <source>
        <dbReference type="EMBL" id="MCF2301796.1"/>
    </source>
</evidence>
<dbReference type="GO" id="GO:0005524">
    <property type="term" value="F:ATP binding"/>
    <property type="evidence" value="ECO:0007669"/>
    <property type="project" value="UniProtKB-KW"/>
</dbReference>
<evidence type="ECO:0000256" key="14">
    <source>
        <dbReference type="ARBA" id="ARBA00048988"/>
    </source>
</evidence>
<dbReference type="SMART" id="SM00487">
    <property type="entry name" value="DEXDc"/>
    <property type="match status" value="1"/>
</dbReference>
<dbReference type="InterPro" id="IPR027417">
    <property type="entry name" value="P-loop_NTPase"/>
</dbReference>
<dbReference type="GO" id="GO:0006281">
    <property type="term" value="P:DNA repair"/>
    <property type="evidence" value="ECO:0007669"/>
    <property type="project" value="UniProtKB-UniRule"/>
</dbReference>
<gene>
    <name evidence="18" type="primary">recG</name>
    <name evidence="18" type="ORF">GLP33_08620</name>
</gene>
<comment type="function">
    <text evidence="15">Plays a critical role in recombination and DNA repair. Helps process Holliday junction intermediates to mature products by catalyzing branch migration. Has replication fork regression activity, unwinds stalled or blocked replication forks to make a HJ that can be resolved. Has a DNA unwinding activity characteristic of a DNA helicase with 3'-5' polarity.</text>
</comment>
<keyword evidence="8" id="KW-0238">DNA-binding</keyword>
<evidence type="ECO:0000256" key="8">
    <source>
        <dbReference type="ARBA" id="ARBA00023125"/>
    </source>
</evidence>
<dbReference type="AlphaFoldDB" id="A0AAW4ZZP5"/>
<dbReference type="InterPro" id="IPR001650">
    <property type="entry name" value="Helicase_C-like"/>
</dbReference>
<evidence type="ECO:0000256" key="15">
    <source>
        <dbReference type="RuleBase" id="RU363016"/>
    </source>
</evidence>
<comment type="catalytic activity">
    <reaction evidence="14 15">
        <text>ATP + H2O = ADP + phosphate + H(+)</text>
        <dbReference type="Rhea" id="RHEA:13065"/>
        <dbReference type="ChEBI" id="CHEBI:15377"/>
        <dbReference type="ChEBI" id="CHEBI:15378"/>
        <dbReference type="ChEBI" id="CHEBI:30616"/>
        <dbReference type="ChEBI" id="CHEBI:43474"/>
        <dbReference type="ChEBI" id="CHEBI:456216"/>
        <dbReference type="EC" id="5.6.2.4"/>
    </reaction>
</comment>
<dbReference type="GO" id="GO:0043138">
    <property type="term" value="F:3'-5' DNA helicase activity"/>
    <property type="evidence" value="ECO:0007669"/>
    <property type="project" value="UniProtKB-EC"/>
</dbReference>
<dbReference type="NCBIfam" id="NF008163">
    <property type="entry name" value="PRK10917.1-1"/>
    <property type="match status" value="1"/>
</dbReference>
<dbReference type="FunFam" id="3.40.50.300:FF:000715">
    <property type="entry name" value="ATP-dependent DNA helicase RecG"/>
    <property type="match status" value="1"/>
</dbReference>
<organism evidence="18 19">
    <name type="scientific">Photobacterium phosphoreum</name>
    <dbReference type="NCBI Taxonomy" id="659"/>
    <lineage>
        <taxon>Bacteria</taxon>
        <taxon>Pseudomonadati</taxon>
        <taxon>Pseudomonadota</taxon>
        <taxon>Gammaproteobacteria</taxon>
        <taxon>Vibrionales</taxon>
        <taxon>Vibrionaceae</taxon>
        <taxon>Photobacterium</taxon>
    </lineage>
</organism>
<evidence type="ECO:0000256" key="1">
    <source>
        <dbReference type="ARBA" id="ARBA00007504"/>
    </source>
</evidence>